<name>A0ABV7YNI9_9ACTN</name>
<dbReference type="SUPFAM" id="SSF101898">
    <property type="entry name" value="NHL repeat"/>
    <property type="match status" value="1"/>
</dbReference>
<dbReference type="RefSeq" id="WP_205118189.1">
    <property type="nucleotide sequence ID" value="NZ_JAFBCM010000001.1"/>
</dbReference>
<reference evidence="3" key="1">
    <citation type="journal article" date="2019" name="Int. J. Syst. Evol. Microbiol.">
        <title>The Global Catalogue of Microorganisms (GCM) 10K type strain sequencing project: providing services to taxonomists for standard genome sequencing and annotation.</title>
        <authorList>
            <consortium name="The Broad Institute Genomics Platform"/>
            <consortium name="The Broad Institute Genome Sequencing Center for Infectious Disease"/>
            <person name="Wu L."/>
            <person name="Ma J."/>
        </authorList>
    </citation>
    <scope>NUCLEOTIDE SEQUENCE [LARGE SCALE GENOMIC DNA]</scope>
    <source>
        <strain evidence="3">CGMCC 4.7241</strain>
    </source>
</reference>
<keyword evidence="3" id="KW-1185">Reference proteome</keyword>
<evidence type="ECO:0000313" key="3">
    <source>
        <dbReference type="Proteomes" id="UP001595699"/>
    </source>
</evidence>
<feature type="signal peptide" evidence="1">
    <location>
        <begin position="1"/>
        <end position="28"/>
    </location>
</feature>
<dbReference type="Gene3D" id="2.130.10.10">
    <property type="entry name" value="YVTN repeat-like/Quinoprotein amine dehydrogenase"/>
    <property type="match status" value="1"/>
</dbReference>
<dbReference type="InterPro" id="IPR011048">
    <property type="entry name" value="Haem_d1_sf"/>
</dbReference>
<dbReference type="InterPro" id="IPR015943">
    <property type="entry name" value="WD40/YVTN_repeat-like_dom_sf"/>
</dbReference>
<organism evidence="2 3">
    <name type="scientific">Tenggerimyces flavus</name>
    <dbReference type="NCBI Taxonomy" id="1708749"/>
    <lineage>
        <taxon>Bacteria</taxon>
        <taxon>Bacillati</taxon>
        <taxon>Actinomycetota</taxon>
        <taxon>Actinomycetes</taxon>
        <taxon>Propionibacteriales</taxon>
        <taxon>Nocardioidaceae</taxon>
        <taxon>Tenggerimyces</taxon>
    </lineage>
</organism>
<comment type="caution">
    <text evidence="2">The sequence shown here is derived from an EMBL/GenBank/DDBJ whole genome shotgun (WGS) entry which is preliminary data.</text>
</comment>
<dbReference type="SUPFAM" id="SSF51004">
    <property type="entry name" value="C-terminal (heme d1) domain of cytochrome cd1-nitrite reductase"/>
    <property type="match status" value="1"/>
</dbReference>
<sequence length="676" mass="71118">MRRGKTLRVLAMAAAVVAATFASTAAGAAPAAPPPAPVGPRSLGIPLQDVLMIGGTVGSLPDGRRVIWSAVSGTPAYLNAVDTTTGAPLVSVPLPGASGAYGVEQAPDGTVYVGTYGAGKLYRLLPGATAAEDLGVPAAGEGYVWNIVVAPDGTVFGGTSPGGKVFSWSPTTKTFRDYGTMVAGQTYVKSIAYAHGKIYAGALASWIVTELDPATGAKRQLPLPPGIGDPTAKVVNDLRAYGDFVYAREQTGPGPLRVYNTATGAWTDTVESAAGLDVTPPGPDGRVWFFKQYEAGSSELIAYDPVTRVQQRTGFKAYGRIVNTRGIGWDGDSVVGLFWRGLMFRYDTKTGQSQNIRTTVAGQPTPVLALASGAPGTVYAGGFLQGGVSVVSTADGATTYNRFSQVEAMLPTSRGLVIGAYPSARIYRYDESKPFYSAEYSDQAPQGNENPVKLLDLTSHVQSRPQGLAEVPGKLVSGSTPSGDTLGGSLSVIDARTGKVDRIIDDFIVDEGITAMAAGKHGIVYGATTVAGGLSTTPPTQDRATIFAYDVFRNRKLWEVNPSASVRTISAVAVDSRNRVWAIVDGDVLELDPSTGRTIRTFDTFAGHNAAGQLAFDETKTTLYAHIGGEKVVLVDTNRKTYRTLLTQPALRMVYNAGELIFGRDAELIAWQVPNR</sequence>
<evidence type="ECO:0000256" key="1">
    <source>
        <dbReference type="SAM" id="SignalP"/>
    </source>
</evidence>
<dbReference type="SUPFAM" id="SSF63829">
    <property type="entry name" value="Calcium-dependent phosphotriesterase"/>
    <property type="match status" value="1"/>
</dbReference>
<dbReference type="EMBL" id="JBHRZH010000056">
    <property type="protein sequence ID" value="MFC3766637.1"/>
    <property type="molecule type" value="Genomic_DNA"/>
</dbReference>
<dbReference type="Proteomes" id="UP001595699">
    <property type="component" value="Unassembled WGS sequence"/>
</dbReference>
<proteinExistence type="predicted"/>
<feature type="chain" id="PRO_5045101835" evidence="1">
    <location>
        <begin position="29"/>
        <end position="676"/>
    </location>
</feature>
<keyword evidence="1" id="KW-0732">Signal</keyword>
<evidence type="ECO:0000313" key="2">
    <source>
        <dbReference type="EMBL" id="MFC3766637.1"/>
    </source>
</evidence>
<protein>
    <submittedName>
        <fullName evidence="2">Uncharacterized protein</fullName>
    </submittedName>
</protein>
<gene>
    <name evidence="2" type="ORF">ACFOUW_37820</name>
</gene>
<accession>A0ABV7YNI9</accession>